<reference evidence="3" key="1">
    <citation type="submission" date="2010-10" db="EMBL/GenBank/DDBJ databases">
        <title>Complete sequence of chromosome of Geobacillus sp. Y4.1MC1.</title>
        <authorList>
            <consortium name="US DOE Joint Genome Institute"/>
            <person name="Lucas S."/>
            <person name="Copeland A."/>
            <person name="Lapidus A."/>
            <person name="Cheng J.-F."/>
            <person name="Bruce D."/>
            <person name="Goodwin L."/>
            <person name="Pitluck S."/>
            <person name="Chertkov O."/>
            <person name="Zhang X."/>
            <person name="Detter J.C."/>
            <person name="Han C."/>
            <person name="Tapia R."/>
            <person name="Land M."/>
            <person name="Hauser L."/>
            <person name="Jeffries C."/>
            <person name="Kyrpides N."/>
            <person name="Ivanova N."/>
            <person name="Ovchinnikova G."/>
            <person name="Brumm P."/>
            <person name="Mead D."/>
            <person name="Woyke T."/>
        </authorList>
    </citation>
    <scope>NUCLEOTIDE SEQUENCE [LARGE SCALE GENOMIC DNA]</scope>
    <source>
        <strain evidence="3">Y4.1MC1</strain>
    </source>
</reference>
<proteinExistence type="predicted"/>
<dbReference type="PROSITE" id="PS50975">
    <property type="entry name" value="ATP_GRASP"/>
    <property type="match status" value="1"/>
</dbReference>
<keyword evidence="1" id="KW-0547">Nucleotide-binding</keyword>
<evidence type="ECO:0000313" key="3">
    <source>
        <dbReference type="EMBL" id="ADP73198.1"/>
    </source>
</evidence>
<evidence type="ECO:0000256" key="1">
    <source>
        <dbReference type="PROSITE-ProRule" id="PRU00409"/>
    </source>
</evidence>
<evidence type="ECO:0000259" key="2">
    <source>
        <dbReference type="PROSITE" id="PS50975"/>
    </source>
</evidence>
<keyword evidence="1" id="KW-0067">ATP-binding</keyword>
<dbReference type="Gene3D" id="3.40.50.20">
    <property type="match status" value="1"/>
</dbReference>
<dbReference type="SUPFAM" id="SSF56059">
    <property type="entry name" value="Glutathione synthetase ATP-binding domain-like"/>
    <property type="match status" value="1"/>
</dbReference>
<dbReference type="InterPro" id="IPR013815">
    <property type="entry name" value="ATP_grasp_subdomain_1"/>
</dbReference>
<dbReference type="Gene3D" id="3.30.470.20">
    <property type="entry name" value="ATP-grasp fold, B domain"/>
    <property type="match status" value="1"/>
</dbReference>
<gene>
    <name evidence="3" type="ORF">GY4MC1_0354</name>
</gene>
<sequence>MRKASLKFQKTKGLATPPLIFGSDIDAECIGRYFVDYFWQMTEIDCLSIQKFIEYCKEHDIFAVIPTRDGDLLYFSKYADLLADNGIRVMVSQEETVQCSIDKLKFSKKLLSLGFPSIPTFENIEDLKEIHYYVVKERFGAGSKGIGLRLTKQQALRHGLNLQNPIFQPYIDGKEFSIDLYVSLNRKVHGIITRTRDYVINGESHISTTQREKKLEDLCTRLALDMGFYGHIVIQVIKDKKGDYHIVECNSRFGGASTLSIEAGLDSFYWFFLESIGESLIKYPFNRSKEEKRLIRFVDDLIIDV</sequence>
<accession>A0A7U4DJP4</accession>
<protein>
    <recommendedName>
        <fullName evidence="2">ATP-grasp domain-containing protein</fullName>
    </recommendedName>
</protein>
<dbReference type="GO" id="GO:0046872">
    <property type="term" value="F:metal ion binding"/>
    <property type="evidence" value="ECO:0007669"/>
    <property type="project" value="InterPro"/>
</dbReference>
<name>A0A7U4DJP4_GEOS0</name>
<dbReference type="EMBL" id="CP002293">
    <property type="protein sequence ID" value="ADP73198.1"/>
    <property type="molecule type" value="Genomic_DNA"/>
</dbReference>
<dbReference type="GO" id="GO:0005524">
    <property type="term" value="F:ATP binding"/>
    <property type="evidence" value="ECO:0007669"/>
    <property type="project" value="UniProtKB-UniRule"/>
</dbReference>
<organism evidence="3">
    <name type="scientific">Geobacillus sp. (strain Y4.1MC1)</name>
    <dbReference type="NCBI Taxonomy" id="581103"/>
    <lineage>
        <taxon>Bacteria</taxon>
        <taxon>Bacillati</taxon>
        <taxon>Bacillota</taxon>
        <taxon>Bacilli</taxon>
        <taxon>Bacillales</taxon>
        <taxon>Anoxybacillaceae</taxon>
        <taxon>Geobacillus</taxon>
    </lineage>
</organism>
<dbReference type="Gene3D" id="3.30.1490.20">
    <property type="entry name" value="ATP-grasp fold, A domain"/>
    <property type="match status" value="1"/>
</dbReference>
<feature type="domain" description="ATP-grasp" evidence="2">
    <location>
        <begin position="105"/>
        <end position="289"/>
    </location>
</feature>
<dbReference type="InterPro" id="IPR011761">
    <property type="entry name" value="ATP-grasp"/>
</dbReference>
<dbReference type="KEGG" id="gmc:GY4MC1_0354"/>
<dbReference type="Pfam" id="PF15632">
    <property type="entry name" value="ATPgrasp_Ter"/>
    <property type="match status" value="1"/>
</dbReference>
<dbReference type="AlphaFoldDB" id="A0A7U4DJP4"/>